<dbReference type="Proteomes" id="UP000676336">
    <property type="component" value="Unassembled WGS sequence"/>
</dbReference>
<organism evidence="1 2">
    <name type="scientific">Rotaria magnacalcarata</name>
    <dbReference type="NCBI Taxonomy" id="392030"/>
    <lineage>
        <taxon>Eukaryota</taxon>
        <taxon>Metazoa</taxon>
        <taxon>Spiralia</taxon>
        <taxon>Gnathifera</taxon>
        <taxon>Rotifera</taxon>
        <taxon>Eurotatoria</taxon>
        <taxon>Bdelloidea</taxon>
        <taxon>Philodinida</taxon>
        <taxon>Philodinidae</taxon>
        <taxon>Rotaria</taxon>
    </lineage>
</organism>
<comment type="caution">
    <text evidence="1">The sequence shown here is derived from an EMBL/GenBank/DDBJ whole genome shotgun (WGS) entry which is preliminary data.</text>
</comment>
<sequence>VIEEETLSDVYDHICAVIDREQSLDYVWIPAKDKL</sequence>
<protein>
    <submittedName>
        <fullName evidence="1">Uncharacterized protein</fullName>
    </submittedName>
</protein>
<dbReference type="AlphaFoldDB" id="A0A8S3J3B3"/>
<proteinExistence type="predicted"/>
<evidence type="ECO:0000313" key="2">
    <source>
        <dbReference type="Proteomes" id="UP000676336"/>
    </source>
</evidence>
<feature type="non-terminal residue" evidence="1">
    <location>
        <position position="1"/>
    </location>
</feature>
<dbReference type="EMBL" id="CAJOBI010340375">
    <property type="protein sequence ID" value="CAF5212013.1"/>
    <property type="molecule type" value="Genomic_DNA"/>
</dbReference>
<reference evidence="1" key="1">
    <citation type="submission" date="2021-02" db="EMBL/GenBank/DDBJ databases">
        <authorList>
            <person name="Nowell W R."/>
        </authorList>
    </citation>
    <scope>NUCLEOTIDE SEQUENCE</scope>
</reference>
<name>A0A8S3J3B3_9BILA</name>
<accession>A0A8S3J3B3</accession>
<evidence type="ECO:0000313" key="1">
    <source>
        <dbReference type="EMBL" id="CAF5212013.1"/>
    </source>
</evidence>
<gene>
    <name evidence="1" type="ORF">SMN809_LOCUS78653</name>
</gene>